<organism evidence="3 4">
    <name type="scientific">Vibrio gazogenes DSM 21264 = NBRC 103151</name>
    <dbReference type="NCBI Taxonomy" id="1123492"/>
    <lineage>
        <taxon>Bacteria</taxon>
        <taxon>Pseudomonadati</taxon>
        <taxon>Pseudomonadota</taxon>
        <taxon>Gammaproteobacteria</taxon>
        <taxon>Vibrionales</taxon>
        <taxon>Vibrionaceae</taxon>
        <taxon>Vibrio</taxon>
    </lineage>
</organism>
<feature type="transmembrane region" description="Helical" evidence="1">
    <location>
        <begin position="38"/>
        <end position="57"/>
    </location>
</feature>
<feature type="transmembrane region" description="Helical" evidence="1">
    <location>
        <begin position="175"/>
        <end position="193"/>
    </location>
</feature>
<feature type="transmembrane region" description="Helical" evidence="1">
    <location>
        <begin position="96"/>
        <end position="114"/>
    </location>
</feature>
<dbReference type="PANTHER" id="PTHR22911:SF135">
    <property type="entry name" value="BLR4310 PROTEIN"/>
    <property type="match status" value="1"/>
</dbReference>
<dbReference type="Proteomes" id="UP000184159">
    <property type="component" value="Unassembled WGS sequence"/>
</dbReference>
<gene>
    <name evidence="3" type="ORF">SAMN02745781_01502</name>
</gene>
<dbReference type="SUPFAM" id="SSF103481">
    <property type="entry name" value="Multidrug resistance efflux transporter EmrE"/>
    <property type="match status" value="2"/>
</dbReference>
<evidence type="ECO:0000259" key="2">
    <source>
        <dbReference type="Pfam" id="PF00892"/>
    </source>
</evidence>
<keyword evidence="1" id="KW-0812">Transmembrane</keyword>
<evidence type="ECO:0000313" key="3">
    <source>
        <dbReference type="EMBL" id="SHF13919.1"/>
    </source>
</evidence>
<feature type="transmembrane region" description="Helical" evidence="1">
    <location>
        <begin position="205"/>
        <end position="223"/>
    </location>
</feature>
<keyword evidence="4" id="KW-1185">Reference proteome</keyword>
<evidence type="ECO:0000256" key="1">
    <source>
        <dbReference type="SAM" id="Phobius"/>
    </source>
</evidence>
<dbReference type="AlphaFoldDB" id="A0A1M4Z778"/>
<keyword evidence="1" id="KW-0472">Membrane</keyword>
<dbReference type="Pfam" id="PF00892">
    <property type="entry name" value="EamA"/>
    <property type="match status" value="2"/>
</dbReference>
<keyword evidence="1" id="KW-1133">Transmembrane helix</keyword>
<dbReference type="EMBL" id="FQUH01000006">
    <property type="protein sequence ID" value="SHF13919.1"/>
    <property type="molecule type" value="Genomic_DNA"/>
</dbReference>
<feature type="domain" description="EamA" evidence="2">
    <location>
        <begin position="149"/>
        <end position="275"/>
    </location>
</feature>
<dbReference type="PANTHER" id="PTHR22911">
    <property type="entry name" value="ACYL-MALONYL CONDENSING ENZYME-RELATED"/>
    <property type="match status" value="1"/>
</dbReference>
<accession>A0A1M4Z778</accession>
<dbReference type="GO" id="GO:0016020">
    <property type="term" value="C:membrane"/>
    <property type="evidence" value="ECO:0007669"/>
    <property type="project" value="InterPro"/>
</dbReference>
<feature type="transmembrane region" description="Helical" evidence="1">
    <location>
        <begin position="69"/>
        <end position="90"/>
    </location>
</feature>
<feature type="transmembrane region" description="Helical" evidence="1">
    <location>
        <begin position="235"/>
        <end position="254"/>
    </location>
</feature>
<dbReference type="RefSeq" id="WP_072957532.1">
    <property type="nucleotide sequence ID" value="NZ_FQUH01000006.1"/>
</dbReference>
<dbReference type="InterPro" id="IPR000620">
    <property type="entry name" value="EamA_dom"/>
</dbReference>
<sequence length="286" mass="31299">MSKNGYVLATIGGIVLSFDTVFIKAIDFSPERMAFWRSVSMSLPAILILIYQLLFSSKSYQKINLTNKYFILSSIFYGLSSILFPVSVMLTSISNMLFIISTAPLWAAVISRIFTKESINLSTLMCFIISMLGVITVMLGSSTGLTLSIGDLTAFATAICMASAFVVGRKSNINVSLSPSFGSIVAAIFLYFYFNLDFHVAGDKLILILLEGAVVMFIALSLLAKASSIIPSVHLGFFLLLETVFGPIWIWMTFGEIPPIYTVIGGFIILVGLLTNSFLAMRMQRA</sequence>
<protein>
    <submittedName>
        <fullName evidence="3">EamA-like transporter family protein</fullName>
    </submittedName>
</protein>
<feature type="transmembrane region" description="Helical" evidence="1">
    <location>
        <begin position="145"/>
        <end position="168"/>
    </location>
</feature>
<evidence type="ECO:0000313" key="4">
    <source>
        <dbReference type="Proteomes" id="UP000184159"/>
    </source>
</evidence>
<feature type="transmembrane region" description="Helical" evidence="1">
    <location>
        <begin position="121"/>
        <end position="139"/>
    </location>
</feature>
<proteinExistence type="predicted"/>
<feature type="transmembrane region" description="Helical" evidence="1">
    <location>
        <begin position="260"/>
        <end position="281"/>
    </location>
</feature>
<feature type="transmembrane region" description="Helical" evidence="1">
    <location>
        <begin position="7"/>
        <end position="26"/>
    </location>
</feature>
<feature type="domain" description="EamA" evidence="2">
    <location>
        <begin position="5"/>
        <end position="138"/>
    </location>
</feature>
<reference evidence="4" key="1">
    <citation type="submission" date="2016-11" db="EMBL/GenBank/DDBJ databases">
        <authorList>
            <person name="Varghese N."/>
            <person name="Submissions S."/>
        </authorList>
    </citation>
    <scope>NUCLEOTIDE SEQUENCE [LARGE SCALE GENOMIC DNA]</scope>
    <source>
        <strain evidence="4">DSM 21264</strain>
    </source>
</reference>
<name>A0A1M4Z778_VIBGA</name>
<dbReference type="InterPro" id="IPR037185">
    <property type="entry name" value="EmrE-like"/>
</dbReference>